<dbReference type="Proteomes" id="UP001066276">
    <property type="component" value="Chromosome 8"/>
</dbReference>
<name>A0AAV7NCB0_PLEWA</name>
<proteinExistence type="predicted"/>
<accession>A0AAV7NCB0</accession>
<organism evidence="1 2">
    <name type="scientific">Pleurodeles waltl</name>
    <name type="common">Iberian ribbed newt</name>
    <dbReference type="NCBI Taxonomy" id="8319"/>
    <lineage>
        <taxon>Eukaryota</taxon>
        <taxon>Metazoa</taxon>
        <taxon>Chordata</taxon>
        <taxon>Craniata</taxon>
        <taxon>Vertebrata</taxon>
        <taxon>Euteleostomi</taxon>
        <taxon>Amphibia</taxon>
        <taxon>Batrachia</taxon>
        <taxon>Caudata</taxon>
        <taxon>Salamandroidea</taxon>
        <taxon>Salamandridae</taxon>
        <taxon>Pleurodelinae</taxon>
        <taxon>Pleurodeles</taxon>
    </lineage>
</organism>
<keyword evidence="2" id="KW-1185">Reference proteome</keyword>
<reference evidence="1" key="1">
    <citation type="journal article" date="2022" name="bioRxiv">
        <title>Sequencing and chromosome-scale assembly of the giantPleurodeles waltlgenome.</title>
        <authorList>
            <person name="Brown T."/>
            <person name="Elewa A."/>
            <person name="Iarovenko S."/>
            <person name="Subramanian E."/>
            <person name="Araus A.J."/>
            <person name="Petzold A."/>
            <person name="Susuki M."/>
            <person name="Suzuki K.-i.T."/>
            <person name="Hayashi T."/>
            <person name="Toyoda A."/>
            <person name="Oliveira C."/>
            <person name="Osipova E."/>
            <person name="Leigh N.D."/>
            <person name="Simon A."/>
            <person name="Yun M.H."/>
        </authorList>
    </citation>
    <scope>NUCLEOTIDE SEQUENCE</scope>
    <source>
        <strain evidence="1">20211129_DDA</strain>
        <tissue evidence="1">Liver</tissue>
    </source>
</reference>
<evidence type="ECO:0000313" key="2">
    <source>
        <dbReference type="Proteomes" id="UP001066276"/>
    </source>
</evidence>
<dbReference type="AlphaFoldDB" id="A0AAV7NCB0"/>
<protein>
    <submittedName>
        <fullName evidence="1">Uncharacterized protein</fullName>
    </submittedName>
</protein>
<comment type="caution">
    <text evidence="1">The sequence shown here is derived from an EMBL/GenBank/DDBJ whole genome shotgun (WGS) entry which is preliminary data.</text>
</comment>
<dbReference type="EMBL" id="JANPWB010000012">
    <property type="protein sequence ID" value="KAJ1112777.1"/>
    <property type="molecule type" value="Genomic_DNA"/>
</dbReference>
<sequence>MFLDLNCLAYYTVTEMKEFFRERELAVGKWFSKQDLKTVLYAHEEARWLRASTEDQEGDDSEEEDYFAALGLEKESPFYSWALNQMTKWWMALRTMERRRKMTL</sequence>
<gene>
    <name evidence="1" type="ORF">NDU88_001038</name>
</gene>
<evidence type="ECO:0000313" key="1">
    <source>
        <dbReference type="EMBL" id="KAJ1112777.1"/>
    </source>
</evidence>